<organism evidence="2 3">
    <name type="scientific">Heliorestis convoluta</name>
    <dbReference type="NCBI Taxonomy" id="356322"/>
    <lineage>
        <taxon>Bacteria</taxon>
        <taxon>Bacillati</taxon>
        <taxon>Bacillota</taxon>
        <taxon>Clostridia</taxon>
        <taxon>Eubacteriales</taxon>
        <taxon>Heliobacteriaceae</taxon>
        <taxon>Heliorestis</taxon>
    </lineage>
</organism>
<evidence type="ECO:0000313" key="2">
    <source>
        <dbReference type="EMBL" id="QGG47212.1"/>
    </source>
</evidence>
<dbReference type="Proteomes" id="UP000366051">
    <property type="component" value="Chromosome"/>
</dbReference>
<gene>
    <name evidence="2" type="ORF">FTV88_1060</name>
</gene>
<dbReference type="KEGG" id="hcv:FTV88_1060"/>
<reference evidence="3" key="1">
    <citation type="submission" date="2019-11" db="EMBL/GenBank/DDBJ databases">
        <title>Genome sequence of Heliorestis convoluta strain HH, an alkaliphilic and minimalistic phototrophic bacterium from a soda lake in Egypt.</title>
        <authorList>
            <person name="Dewey E.D."/>
            <person name="Stokes L.M."/>
            <person name="Burchell B.M."/>
            <person name="Shaffer K.N."/>
            <person name="Huntington A.M."/>
            <person name="Baker J.M."/>
            <person name="Nadendla S."/>
            <person name="Giglio M.G."/>
            <person name="Touchman J.W."/>
            <person name="Blankenship R.E."/>
            <person name="Madigan M.T."/>
            <person name="Sattley W.M."/>
        </authorList>
    </citation>
    <scope>NUCLEOTIDE SEQUENCE [LARGE SCALE GENOMIC DNA]</scope>
    <source>
        <strain evidence="3">HH</strain>
    </source>
</reference>
<sequence>MIGTPIIEETFLHALTNVGFPMAIALFLLFRLLAPLKDCQGNLLKERVRSQNYCEHSENFTITKKPKSKGICWEQNRQVSF</sequence>
<feature type="transmembrane region" description="Helical" evidence="1">
    <location>
        <begin position="12"/>
        <end position="34"/>
    </location>
</feature>
<evidence type="ECO:0000313" key="3">
    <source>
        <dbReference type="Proteomes" id="UP000366051"/>
    </source>
</evidence>
<keyword evidence="1" id="KW-0812">Transmembrane</keyword>
<keyword evidence="1" id="KW-0472">Membrane</keyword>
<protein>
    <submittedName>
        <fullName evidence="2">Yvrj family protein</fullName>
    </submittedName>
</protein>
<dbReference type="EMBL" id="CP045875">
    <property type="protein sequence ID" value="QGG47212.1"/>
    <property type="molecule type" value="Genomic_DNA"/>
</dbReference>
<accession>A0A5Q2N1P5</accession>
<keyword evidence="3" id="KW-1185">Reference proteome</keyword>
<keyword evidence="1" id="KW-1133">Transmembrane helix</keyword>
<evidence type="ECO:0000256" key="1">
    <source>
        <dbReference type="SAM" id="Phobius"/>
    </source>
</evidence>
<name>A0A5Q2N1P5_9FIRM</name>
<dbReference type="AlphaFoldDB" id="A0A5Q2N1P5"/>
<proteinExistence type="predicted"/>